<accession>A0ABU9IXD1</accession>
<dbReference type="Gene3D" id="3.30.565.10">
    <property type="entry name" value="Histidine kinase-like ATPase, C-terminal domain"/>
    <property type="match status" value="1"/>
</dbReference>
<dbReference type="InterPro" id="IPR025474">
    <property type="entry name" value="DUF4325"/>
</dbReference>
<comment type="caution">
    <text evidence="3">The sequence shown here is derived from an EMBL/GenBank/DDBJ whole genome shotgun (WGS) entry which is preliminary data.</text>
</comment>
<sequence>MARPDRSQEIEQALLRQVGEHPRDLIRVVAAQLGLSRAAVATRARALAETGFLEKEGTTRPVYRLGPNRRAEFRYRVDGLQEDHVWTRDVSPLLQGLRSNVLDICHHAITEMVNNAIDHSEGATVRVEVMRDARRVSLAVVDDGVGIFRKITRALALPDERLALLELSKGKLTTDPRRHSGEGVFFTSRMFDHFEIDSTGLVFDHDATEPDDILLDLDETADMRGTAVRMEIATDSQRTARQVFDEFSSGPDEYAFAKTVVPVRLAKVGDENLISRSQAKRLLQRVERFRCVMLDFEGVTSIGQAFADEIFRVFANEHPEVELVAIHAVPDVQQMIRRAEVLRDEGGDQLPLL</sequence>
<organism evidence="3 4">
    <name type="scientific">Pseudoxanthomonas putridarboris</name>
    <dbReference type="NCBI Taxonomy" id="752605"/>
    <lineage>
        <taxon>Bacteria</taxon>
        <taxon>Pseudomonadati</taxon>
        <taxon>Pseudomonadota</taxon>
        <taxon>Gammaproteobacteria</taxon>
        <taxon>Lysobacterales</taxon>
        <taxon>Lysobacteraceae</taxon>
        <taxon>Pseudoxanthomonas</taxon>
    </lineage>
</organism>
<evidence type="ECO:0000313" key="4">
    <source>
        <dbReference type="Proteomes" id="UP001459204"/>
    </source>
</evidence>
<feature type="domain" description="DUF4325" evidence="2">
    <location>
        <begin position="278"/>
        <end position="332"/>
    </location>
</feature>
<evidence type="ECO:0000259" key="1">
    <source>
        <dbReference type="Pfam" id="PF13581"/>
    </source>
</evidence>
<protein>
    <submittedName>
        <fullName evidence="3">DUF4325 domain-containing protein</fullName>
    </submittedName>
</protein>
<dbReference type="SUPFAM" id="SSF55874">
    <property type="entry name" value="ATPase domain of HSP90 chaperone/DNA topoisomerase II/histidine kinase"/>
    <property type="match status" value="1"/>
</dbReference>
<gene>
    <name evidence="3" type="ORF">AAD027_02820</name>
</gene>
<dbReference type="EMBL" id="JBBWWT010000001">
    <property type="protein sequence ID" value="MEL1263301.1"/>
    <property type="molecule type" value="Genomic_DNA"/>
</dbReference>
<evidence type="ECO:0000313" key="3">
    <source>
        <dbReference type="EMBL" id="MEL1263301.1"/>
    </source>
</evidence>
<keyword evidence="4" id="KW-1185">Reference proteome</keyword>
<dbReference type="Pfam" id="PF13581">
    <property type="entry name" value="HATPase_c_2"/>
    <property type="match status" value="1"/>
</dbReference>
<evidence type="ECO:0000259" key="2">
    <source>
        <dbReference type="Pfam" id="PF14213"/>
    </source>
</evidence>
<dbReference type="RefSeq" id="WP_341724484.1">
    <property type="nucleotide sequence ID" value="NZ_JBBWWT010000001.1"/>
</dbReference>
<dbReference type="InterPro" id="IPR003594">
    <property type="entry name" value="HATPase_dom"/>
</dbReference>
<dbReference type="InterPro" id="IPR036890">
    <property type="entry name" value="HATPase_C_sf"/>
</dbReference>
<reference evidence="3 4" key="1">
    <citation type="submission" date="2024-04" db="EMBL/GenBank/DDBJ databases">
        <title>Draft genome sequence of Pseudoxanthomonas putridarboris WD12.</title>
        <authorList>
            <person name="Oh J."/>
        </authorList>
    </citation>
    <scope>NUCLEOTIDE SEQUENCE [LARGE SCALE GENOMIC DNA]</scope>
    <source>
        <strain evidence="3 4">WD12</strain>
    </source>
</reference>
<feature type="domain" description="Histidine kinase/HSP90-like ATPase" evidence="1">
    <location>
        <begin position="96"/>
        <end position="199"/>
    </location>
</feature>
<proteinExistence type="predicted"/>
<dbReference type="Pfam" id="PF14213">
    <property type="entry name" value="DUF4325"/>
    <property type="match status" value="1"/>
</dbReference>
<name>A0ABU9IXD1_9GAMM</name>
<dbReference type="Proteomes" id="UP001459204">
    <property type="component" value="Unassembled WGS sequence"/>
</dbReference>